<feature type="domain" description="DUF11" evidence="2">
    <location>
        <begin position="200"/>
        <end position="301"/>
    </location>
</feature>
<evidence type="ECO:0000313" key="4">
    <source>
        <dbReference type="Proteomes" id="UP000177885"/>
    </source>
</evidence>
<evidence type="ECO:0000256" key="1">
    <source>
        <dbReference type="SAM" id="Phobius"/>
    </source>
</evidence>
<dbReference type="InterPro" id="IPR051172">
    <property type="entry name" value="Chlamydia_OmcB"/>
</dbReference>
<dbReference type="AlphaFoldDB" id="A0A1F7TLV6"/>
<dbReference type="STRING" id="1802385.A2856_00485"/>
<comment type="caution">
    <text evidence="3">The sequence shown here is derived from an EMBL/GenBank/DDBJ whole genome shotgun (WGS) entry which is preliminary data.</text>
</comment>
<dbReference type="Pfam" id="PF01345">
    <property type="entry name" value="DUF11"/>
    <property type="match status" value="1"/>
</dbReference>
<accession>A0A1F7TLV6</accession>
<gene>
    <name evidence="3" type="ORF">A2856_00485</name>
</gene>
<dbReference type="PANTHER" id="PTHR34819">
    <property type="entry name" value="LARGE CYSTEINE-RICH PERIPLASMIC PROTEIN OMCB"/>
    <property type="match status" value="1"/>
</dbReference>
<dbReference type="Proteomes" id="UP000177885">
    <property type="component" value="Unassembled WGS sequence"/>
</dbReference>
<evidence type="ECO:0000313" key="3">
    <source>
        <dbReference type="EMBL" id="OGL66961.1"/>
    </source>
</evidence>
<feature type="transmembrane region" description="Helical" evidence="1">
    <location>
        <begin position="42"/>
        <end position="64"/>
    </location>
</feature>
<sequence>MERAKHEKDLARDLQAIYAEPDGELPDLSTLGKPPRAKLHRILIGVLVALSVVSSAAWAGFFLITRGWGGSGQVLAASVEGPESVRAGEEVFFTVRYKDDGRVPIAQLEFELNLPDSFHVTSAVPAPDEGMTWRVGSLTPGSDGAVSVGGYFRSEVPSAQTLQAAFTYRPANFSSDFRDFKSLAVHVDDTTLKLAVNGPAKALAGDQVQYVLEALNAGTLPLERVRLIADLPKDFRFASSDPAPAAPGVPAWDLPAIAPGATAAVTLKGSYTATADGTQAVTVRGAFVEEDRELAQAAASANTDMLGGAMDFHLVVNGGTDDLSLDPGALLRLSLDYGNHGAQVVNDVSFRLTAEGADAKPLPVDWEAATGVAEGVRVKNVLVWDKTSVPELAALAPGAEGVIDVSVPLLSAIDPSKIGDRLILTLTGTVQKVGSVAGPRTISATPIKVSVNSDFAATAEARYFTPDGEPVGQGPLPPKAGQTTTYRVYWTLSNRLHPLEGLRMSTTLPAHAGWIDRKDAQQGTLAYDSVTRTASWTIPAWPADQQTVQAWFDVAVVPDASDAGSFLKLTNAAGAEAADTVTKSRLSRVISDLTSELPTDADAKGKGVVVD</sequence>
<dbReference type="PANTHER" id="PTHR34819:SF5">
    <property type="entry name" value="CONSERVED REPEAT DOMAIN PROTEIN"/>
    <property type="match status" value="1"/>
</dbReference>
<keyword evidence="1" id="KW-1133">Transmembrane helix</keyword>
<keyword evidence="1" id="KW-0812">Transmembrane</keyword>
<organism evidence="3 4">
    <name type="scientific">Candidatus Uhrbacteria bacterium RIFCSPHIGHO2_01_FULL_63_20</name>
    <dbReference type="NCBI Taxonomy" id="1802385"/>
    <lineage>
        <taxon>Bacteria</taxon>
        <taxon>Candidatus Uhriibacteriota</taxon>
    </lineage>
</organism>
<evidence type="ECO:0000259" key="2">
    <source>
        <dbReference type="Pfam" id="PF01345"/>
    </source>
</evidence>
<dbReference type="InterPro" id="IPR001434">
    <property type="entry name" value="OmcB-like_DUF11"/>
</dbReference>
<dbReference type="EMBL" id="MGDT01000004">
    <property type="protein sequence ID" value="OGL66961.1"/>
    <property type="molecule type" value="Genomic_DNA"/>
</dbReference>
<reference evidence="3 4" key="1">
    <citation type="journal article" date="2016" name="Nat. Commun.">
        <title>Thousands of microbial genomes shed light on interconnected biogeochemical processes in an aquifer system.</title>
        <authorList>
            <person name="Anantharaman K."/>
            <person name="Brown C.T."/>
            <person name="Hug L.A."/>
            <person name="Sharon I."/>
            <person name="Castelle C.J."/>
            <person name="Probst A.J."/>
            <person name="Thomas B.C."/>
            <person name="Singh A."/>
            <person name="Wilkins M.J."/>
            <person name="Karaoz U."/>
            <person name="Brodie E.L."/>
            <person name="Williams K.H."/>
            <person name="Hubbard S.S."/>
            <person name="Banfield J.F."/>
        </authorList>
    </citation>
    <scope>NUCLEOTIDE SEQUENCE [LARGE SCALE GENOMIC DNA]</scope>
</reference>
<name>A0A1F7TLV6_9BACT</name>
<proteinExistence type="predicted"/>
<keyword evidence="1" id="KW-0472">Membrane</keyword>
<protein>
    <recommendedName>
        <fullName evidence="2">DUF11 domain-containing protein</fullName>
    </recommendedName>
</protein>